<keyword evidence="3" id="KW-1185">Reference proteome</keyword>
<dbReference type="AlphaFoldDB" id="A0A6H5GLQ8"/>
<evidence type="ECO:0000256" key="1">
    <source>
        <dbReference type="SAM" id="MobiDB-lite"/>
    </source>
</evidence>
<feature type="compositionally biased region" description="Polar residues" evidence="1">
    <location>
        <begin position="345"/>
        <end position="374"/>
    </location>
</feature>
<proteinExistence type="predicted"/>
<dbReference type="Proteomes" id="UP000479000">
    <property type="component" value="Unassembled WGS sequence"/>
</dbReference>
<organism evidence="2 3">
    <name type="scientific">Nesidiocoris tenuis</name>
    <dbReference type="NCBI Taxonomy" id="355587"/>
    <lineage>
        <taxon>Eukaryota</taxon>
        <taxon>Metazoa</taxon>
        <taxon>Ecdysozoa</taxon>
        <taxon>Arthropoda</taxon>
        <taxon>Hexapoda</taxon>
        <taxon>Insecta</taxon>
        <taxon>Pterygota</taxon>
        <taxon>Neoptera</taxon>
        <taxon>Paraneoptera</taxon>
        <taxon>Hemiptera</taxon>
        <taxon>Heteroptera</taxon>
        <taxon>Panheteroptera</taxon>
        <taxon>Cimicomorpha</taxon>
        <taxon>Miridae</taxon>
        <taxon>Dicyphina</taxon>
        <taxon>Nesidiocoris</taxon>
    </lineage>
</organism>
<dbReference type="EMBL" id="CADCXU010012610">
    <property type="protein sequence ID" value="CAB0002549.1"/>
    <property type="molecule type" value="Genomic_DNA"/>
</dbReference>
<feature type="region of interest" description="Disordered" evidence="1">
    <location>
        <begin position="1"/>
        <end position="56"/>
    </location>
</feature>
<protein>
    <submittedName>
        <fullName evidence="2">Uncharacterized protein</fullName>
    </submittedName>
</protein>
<feature type="region of interest" description="Disordered" evidence="1">
    <location>
        <begin position="336"/>
        <end position="374"/>
    </location>
</feature>
<dbReference type="OrthoDB" id="2019504at2759"/>
<evidence type="ECO:0000313" key="2">
    <source>
        <dbReference type="EMBL" id="CAB0002549.1"/>
    </source>
</evidence>
<feature type="compositionally biased region" description="Acidic residues" evidence="1">
    <location>
        <begin position="20"/>
        <end position="50"/>
    </location>
</feature>
<sequence length="374" mass="41327">MGFPGGSIDVLQEVPADENGTADDEEDEQEADEDADILDGDESDADDEGPLDPRAGRVDVLLPPLEFDAVQIAEYLASLKHSPDLCTKARKHINQIIYKFETFQKGKYPLGIHQVEQIEEIDEHELVEKAAEKLSKVERKLIKESDLYSTSKADSAARKSNSTSLKRKLLSRKRKRTTSWETTPLKTKKSSDPSTPATEGSWEVSKLASPDPMEIADVSQDSAQESTPLAGKSGIFKKKSAVDVVKLKKKKKLSNGTATSESPVTPYPRQQAAGRKSLLSCIKTVLKVLRRDIFFNIISNKTLPNLSKNSDNVCDYSTVAEEKEYKQTVKKRPSIPYDAEKKTAARSSQVARPLQPSYNTNSISSRLGGNQLTN</sequence>
<feature type="region of interest" description="Disordered" evidence="1">
    <location>
        <begin position="152"/>
        <end position="209"/>
    </location>
</feature>
<feature type="compositionally biased region" description="Basic residues" evidence="1">
    <location>
        <begin position="165"/>
        <end position="177"/>
    </location>
</feature>
<name>A0A6H5GLQ8_9HEMI</name>
<accession>A0A6H5GLQ8</accession>
<gene>
    <name evidence="2" type="ORF">NTEN_LOCUS8336</name>
</gene>
<reference evidence="2 3" key="1">
    <citation type="submission" date="2020-02" db="EMBL/GenBank/DDBJ databases">
        <authorList>
            <person name="Ferguson B K."/>
        </authorList>
    </citation>
    <scope>NUCLEOTIDE SEQUENCE [LARGE SCALE GENOMIC DNA]</scope>
</reference>
<evidence type="ECO:0000313" key="3">
    <source>
        <dbReference type="Proteomes" id="UP000479000"/>
    </source>
</evidence>